<evidence type="ECO:0008006" key="3">
    <source>
        <dbReference type="Google" id="ProtNLM"/>
    </source>
</evidence>
<dbReference type="EMBL" id="WIBF01000001">
    <property type="protein sequence ID" value="MQQ07524.1"/>
    <property type="molecule type" value="Genomic_DNA"/>
</dbReference>
<reference evidence="1 2" key="1">
    <citation type="submission" date="2019-10" db="EMBL/GenBank/DDBJ databases">
        <title>Epibacterium sp. nov., isolated from seawater.</title>
        <authorList>
            <person name="Zhang X."/>
            <person name="Li N."/>
        </authorList>
    </citation>
    <scope>NUCLEOTIDE SEQUENCE [LARGE SCALE GENOMIC DNA]</scope>
    <source>
        <strain evidence="1 2">SM1979</strain>
    </source>
</reference>
<protein>
    <recommendedName>
        <fullName evidence="3">Phasin protein</fullName>
    </recommendedName>
</protein>
<evidence type="ECO:0000313" key="1">
    <source>
        <dbReference type="EMBL" id="MQQ07524.1"/>
    </source>
</evidence>
<dbReference type="Proteomes" id="UP000444174">
    <property type="component" value="Unassembled WGS sequence"/>
</dbReference>
<keyword evidence="2" id="KW-1185">Reference proteome</keyword>
<sequence>MFEDHIVKPCEVQAKNGMRAMGTLKDVAVLATKSDQTKTAFEAMSLFYSAGQRSIEMQQQWQEDWKDWMIYASKLPGADTTSKLVDRQSNIVLQASAQMSKQTTQALELMDNIFVSYSFWLSQQAAPEKEQS</sequence>
<proteinExistence type="predicted"/>
<name>A0A843YDG8_9RHOB</name>
<organism evidence="1 2">
    <name type="scientific">Tritonibacter litoralis</name>
    <dbReference type="NCBI Taxonomy" id="2662264"/>
    <lineage>
        <taxon>Bacteria</taxon>
        <taxon>Pseudomonadati</taxon>
        <taxon>Pseudomonadota</taxon>
        <taxon>Alphaproteobacteria</taxon>
        <taxon>Rhodobacterales</taxon>
        <taxon>Paracoccaceae</taxon>
        <taxon>Tritonibacter</taxon>
    </lineage>
</organism>
<gene>
    <name evidence="1" type="ORF">GFB49_03575</name>
</gene>
<accession>A0A843YDG8</accession>
<evidence type="ECO:0000313" key="2">
    <source>
        <dbReference type="Proteomes" id="UP000444174"/>
    </source>
</evidence>
<dbReference type="RefSeq" id="WP_153214396.1">
    <property type="nucleotide sequence ID" value="NZ_WIBF01000001.1"/>
</dbReference>
<comment type="caution">
    <text evidence="1">The sequence shown here is derived from an EMBL/GenBank/DDBJ whole genome shotgun (WGS) entry which is preliminary data.</text>
</comment>
<dbReference type="AlphaFoldDB" id="A0A843YDG8"/>